<keyword evidence="3" id="KW-1133">Transmembrane helix</keyword>
<evidence type="ECO:0000256" key="2">
    <source>
        <dbReference type="SAM" id="MobiDB-lite"/>
    </source>
</evidence>
<keyword evidence="3" id="KW-0472">Membrane</keyword>
<evidence type="ECO:0000256" key="3">
    <source>
        <dbReference type="SAM" id="Phobius"/>
    </source>
</evidence>
<feature type="domain" description="Cwf19-like C-terminal" evidence="5">
    <location>
        <begin position="633"/>
        <end position="755"/>
    </location>
</feature>
<reference evidence="6 7" key="1">
    <citation type="journal article" date="2021" name="Nat. Plants">
        <title>The Taxus genome provides insights into paclitaxel biosynthesis.</title>
        <authorList>
            <person name="Xiong X."/>
            <person name="Gou J."/>
            <person name="Liao Q."/>
            <person name="Li Y."/>
            <person name="Zhou Q."/>
            <person name="Bi G."/>
            <person name="Li C."/>
            <person name="Du R."/>
            <person name="Wang X."/>
            <person name="Sun T."/>
            <person name="Guo L."/>
            <person name="Liang H."/>
            <person name="Lu P."/>
            <person name="Wu Y."/>
            <person name="Zhang Z."/>
            <person name="Ro D.K."/>
            <person name="Shang Y."/>
            <person name="Huang S."/>
            <person name="Yan J."/>
        </authorList>
    </citation>
    <scope>NUCLEOTIDE SEQUENCE [LARGE SCALE GENOMIC DNA]</scope>
    <source>
        <strain evidence="6">Ta-2019</strain>
    </source>
</reference>
<evidence type="ECO:0008006" key="8">
    <source>
        <dbReference type="Google" id="ProtNLM"/>
    </source>
</evidence>
<comment type="caution">
    <text evidence="6">The sequence shown here is derived from an EMBL/GenBank/DDBJ whole genome shotgun (WGS) entry which is preliminary data.</text>
</comment>
<feature type="compositionally biased region" description="Basic residues" evidence="2">
    <location>
        <begin position="254"/>
        <end position="264"/>
    </location>
</feature>
<dbReference type="PANTHER" id="PTHR12072:SF5">
    <property type="entry name" value="CWF19-LIKE PROTEIN 2"/>
    <property type="match status" value="1"/>
</dbReference>
<dbReference type="InterPro" id="IPR006768">
    <property type="entry name" value="Cwf19-like_C_dom-1"/>
</dbReference>
<feature type="region of interest" description="Disordered" evidence="2">
    <location>
        <begin position="203"/>
        <end position="401"/>
    </location>
</feature>
<dbReference type="GO" id="GO:0071014">
    <property type="term" value="C:post-mRNA release spliceosomal complex"/>
    <property type="evidence" value="ECO:0007669"/>
    <property type="project" value="TreeGrafter"/>
</dbReference>
<dbReference type="InterPro" id="IPR040194">
    <property type="entry name" value="Cwf19-like"/>
</dbReference>
<feature type="compositionally biased region" description="Basic and acidic residues" evidence="2">
    <location>
        <begin position="475"/>
        <end position="484"/>
    </location>
</feature>
<dbReference type="Pfam" id="PF04677">
    <property type="entry name" value="CwfJ_C_1"/>
    <property type="match status" value="1"/>
</dbReference>
<dbReference type="GO" id="GO:0000398">
    <property type="term" value="P:mRNA splicing, via spliceosome"/>
    <property type="evidence" value="ECO:0007669"/>
    <property type="project" value="TreeGrafter"/>
</dbReference>
<feature type="compositionally biased region" description="Basic residues" evidence="2">
    <location>
        <begin position="281"/>
        <end position="293"/>
    </location>
</feature>
<accession>A0AA38GEU3</accession>
<gene>
    <name evidence="6" type="ORF">KI387_015214</name>
</gene>
<feature type="compositionally biased region" description="Basic residues" evidence="2">
    <location>
        <begin position="227"/>
        <end position="236"/>
    </location>
</feature>
<proteinExistence type="inferred from homology"/>
<dbReference type="InterPro" id="IPR006767">
    <property type="entry name" value="Cwf19-like_C_dom-2"/>
</dbReference>
<feature type="transmembrane region" description="Helical" evidence="3">
    <location>
        <begin position="918"/>
        <end position="943"/>
    </location>
</feature>
<dbReference type="Proteomes" id="UP000824469">
    <property type="component" value="Unassembled WGS sequence"/>
</dbReference>
<evidence type="ECO:0000313" key="6">
    <source>
        <dbReference type="EMBL" id="KAH9320575.1"/>
    </source>
</evidence>
<dbReference type="PANTHER" id="PTHR12072">
    <property type="entry name" value="CWF19, CELL CYCLE CONTROL PROTEIN"/>
    <property type="match status" value="1"/>
</dbReference>
<name>A0AA38GEU3_TAXCH</name>
<dbReference type="Pfam" id="PF04676">
    <property type="entry name" value="CwfJ_C_2"/>
    <property type="match status" value="1"/>
</dbReference>
<evidence type="ECO:0000259" key="4">
    <source>
        <dbReference type="Pfam" id="PF04676"/>
    </source>
</evidence>
<dbReference type="InterPro" id="IPR036265">
    <property type="entry name" value="HIT-like_sf"/>
</dbReference>
<feature type="region of interest" description="Disordered" evidence="2">
    <location>
        <begin position="459"/>
        <end position="484"/>
    </location>
</feature>
<evidence type="ECO:0000256" key="1">
    <source>
        <dbReference type="ARBA" id="ARBA00006795"/>
    </source>
</evidence>
<keyword evidence="7" id="KW-1185">Reference proteome</keyword>
<sequence length="948" mass="108094">MPAMKRTFVGVRESNHLGKNVLANKSGKWVWSVQGCSSRKPPRGTNYNFEEALTRHEFDKTWGIWRKIPDDRAKKEEIPPFEAKKTCSLWEAIGSLLPAIIICDPVVVHGLYISSKLAMDYWIVIYKAEDSTAEMGLTLSAIDESLLILQALTVQGLTSSGSGGPGPADGSTSSGVSRALLKDRKRAQDLLDGKLQDNAMAVDEGENEEEGNNAHAENQNEVEDIKHRKRRLKKKAKWDSSSSFESDVSEEAKKHRKKKSKKQAKWGSPSSSESDTSEEKHKKRKHKYKKFSRQRREEKEVTSTSSDDKGKAGSMREDIELARKGVGLEWTVRPSERSAIRQLPQESSPEGLQEEKPKSNPKELNPYLMGEGSGYPEDDESTQQKSGTHRLPPPPVVGDGGASLRLKALKRAKEQAAREGRKLDEVVEERWGFLSQMAASVVTTRAASAHSHLHAIRERKGEQRGGRVNVNNGDNGKELDRDDHMMRNNNRDYLRDVSLHNSLMKAPKIHNSLSWRNKKNTNIERPEDAELIRTAASSLNNYADDGKKNEKYDFRFNLEEDYLDVMKPGPWLKPRTEDDTDSLFASTIMHNKQFRTDSQPDDEYDFDNIPGRKKEKKTVVKQETGKNSMMKIEKRILTQQERCNLCFDNPSRPKHLTISIANFTYLMLPPWEPVVPGHFYILPLQHEASTRNLDDNVWEELRNFKKCLLRMFAEEEKDVLFLETVTGLAQQRRHCLVECIPVPHDIAKEAPKYFKKHNAKKLIDTSVKGLRGSIPKNFPYFHVEFGLLKGFVHVIDDEKNFKSQFGLNVIRGMLQLREEDMYRRRQQESVKMQHKAASDFAKKWEPFDWTKMLECCYNLERVKIESRSNQLHFHDYGEGGSHLSLEGLGQLWALDSLLFSRHCVFLGPATSFRFGLAWPWSVSGFVLTSCFVSVSVSVSVSVFGRPVY</sequence>
<keyword evidence="3" id="KW-0812">Transmembrane</keyword>
<dbReference type="OMA" id="ASTIMHN"/>
<dbReference type="AlphaFoldDB" id="A0AA38GEU3"/>
<organism evidence="6 7">
    <name type="scientific">Taxus chinensis</name>
    <name type="common">Chinese yew</name>
    <name type="synonym">Taxus wallichiana var. chinensis</name>
    <dbReference type="NCBI Taxonomy" id="29808"/>
    <lineage>
        <taxon>Eukaryota</taxon>
        <taxon>Viridiplantae</taxon>
        <taxon>Streptophyta</taxon>
        <taxon>Embryophyta</taxon>
        <taxon>Tracheophyta</taxon>
        <taxon>Spermatophyta</taxon>
        <taxon>Pinopsida</taxon>
        <taxon>Pinidae</taxon>
        <taxon>Conifers II</taxon>
        <taxon>Cupressales</taxon>
        <taxon>Taxaceae</taxon>
        <taxon>Taxus</taxon>
    </lineage>
</organism>
<dbReference type="SUPFAM" id="SSF54197">
    <property type="entry name" value="HIT-like"/>
    <property type="match status" value="1"/>
</dbReference>
<comment type="similarity">
    <text evidence="1">Belongs to the CWF19 family.</text>
</comment>
<protein>
    <recommendedName>
        <fullName evidence="8">CWF19-like protein 2</fullName>
    </recommendedName>
</protein>
<feature type="domain" description="Cwf19-like protein C-terminal" evidence="4">
    <location>
        <begin position="756"/>
        <end position="850"/>
    </location>
</feature>
<evidence type="ECO:0000259" key="5">
    <source>
        <dbReference type="Pfam" id="PF04677"/>
    </source>
</evidence>
<dbReference type="EMBL" id="JAHRHJ020000003">
    <property type="protein sequence ID" value="KAH9320575.1"/>
    <property type="molecule type" value="Genomic_DNA"/>
</dbReference>
<evidence type="ECO:0000313" key="7">
    <source>
        <dbReference type="Proteomes" id="UP000824469"/>
    </source>
</evidence>
<feature type="compositionally biased region" description="Basic and acidic residues" evidence="2">
    <location>
        <begin position="294"/>
        <end position="323"/>
    </location>
</feature>